<feature type="region of interest" description="Disordered" evidence="2">
    <location>
        <begin position="555"/>
        <end position="587"/>
    </location>
</feature>
<organism evidence="4 5">
    <name type="scientific">Symbiodinium microadriaticum</name>
    <name type="common">Dinoflagellate</name>
    <name type="synonym">Zooxanthella microadriatica</name>
    <dbReference type="NCBI Taxonomy" id="2951"/>
    <lineage>
        <taxon>Eukaryota</taxon>
        <taxon>Sar</taxon>
        <taxon>Alveolata</taxon>
        <taxon>Dinophyceae</taxon>
        <taxon>Suessiales</taxon>
        <taxon>Symbiodiniaceae</taxon>
        <taxon>Symbiodinium</taxon>
    </lineage>
</organism>
<keyword evidence="1" id="KW-0479">Metal-binding</keyword>
<dbReference type="Proteomes" id="UP000186817">
    <property type="component" value="Unassembled WGS sequence"/>
</dbReference>
<protein>
    <recommendedName>
        <fullName evidence="3">CCHC-type domain-containing protein</fullName>
    </recommendedName>
</protein>
<dbReference type="EMBL" id="LSRX01000091">
    <property type="protein sequence ID" value="OLQ09744.1"/>
    <property type="molecule type" value="Genomic_DNA"/>
</dbReference>
<feature type="domain" description="CCHC-type" evidence="3">
    <location>
        <begin position="696"/>
        <end position="710"/>
    </location>
</feature>
<evidence type="ECO:0000313" key="5">
    <source>
        <dbReference type="Proteomes" id="UP000186817"/>
    </source>
</evidence>
<feature type="region of interest" description="Disordered" evidence="2">
    <location>
        <begin position="513"/>
        <end position="532"/>
    </location>
</feature>
<name>A0A1Q9EQN5_SYMMI</name>
<accession>A0A1Q9EQN5</accession>
<gene>
    <name evidence="4" type="ORF">AK812_SmicGene6597</name>
</gene>
<feature type="region of interest" description="Disordered" evidence="2">
    <location>
        <begin position="715"/>
        <end position="737"/>
    </location>
</feature>
<evidence type="ECO:0000256" key="1">
    <source>
        <dbReference type="PROSITE-ProRule" id="PRU00047"/>
    </source>
</evidence>
<comment type="caution">
    <text evidence="4">The sequence shown here is derived from an EMBL/GenBank/DDBJ whole genome shotgun (WGS) entry which is preliminary data.</text>
</comment>
<feature type="compositionally biased region" description="Basic residues" evidence="2">
    <location>
        <begin position="666"/>
        <end position="687"/>
    </location>
</feature>
<dbReference type="GO" id="GO:0003676">
    <property type="term" value="F:nucleic acid binding"/>
    <property type="evidence" value="ECO:0007669"/>
    <property type="project" value="InterPro"/>
</dbReference>
<dbReference type="Gene3D" id="3.30.420.10">
    <property type="entry name" value="Ribonuclease H-like superfamily/Ribonuclease H"/>
    <property type="match status" value="1"/>
</dbReference>
<evidence type="ECO:0000313" key="4">
    <source>
        <dbReference type="EMBL" id="OLQ09744.1"/>
    </source>
</evidence>
<feature type="compositionally biased region" description="Basic and acidic residues" evidence="2">
    <location>
        <begin position="157"/>
        <end position="180"/>
    </location>
</feature>
<sequence>MDYDDQGVFRMAKILQNPASLQLQACDGYLQRFVPYRAAAPSSTITYPGHLCAPDYAPRPVQWDRRLRPWFGWASFKEAHSIHCDELKGAHVTTNSGSRDPAVQGCFLYESGPEGMPVQSTQPGRTVDGFWDASKRSYSGQGSGNAPLPTVSPSVKRKPDLPTTSDRKMPRYEGDPRVETCTGDETHVRRATSSRIVVAYELVRPWLGLLTLCILVGLSDQTSLPDEEPQDVPTSAVQSGVETGTSPHRGSAAHNILSHVGVSGVQGLAMLGLGLIILTYLTNAACMMHFNSGSSVRNPPLWGPEMQEHYAFRAWTHDVLVWSVACDADPARKAAMLAMSLRGTAYEYVRTLPPMVLIQGGQINGHAVDPLTFLMHSLAERFGTLGEEMRLTSITDLFHFKRNVAANERIDEVITRFDMLRQRAFDMGQLTISVTGLTWLLLRACEVSDTQLLQLLGPFQGRFPQDEAEFSALKVQLRRMGHILERSPGNIAASLRGPGGLHPNSTRTYLAEAGAGTQPPQPSAESWGEGWSQSAVPTWHASDSYSQPHAEPVWYAEDSDNGTDTDTASSSGETVVPQATPEGDTDPSSLTEYLFWAYTRAKAAWRKHLNKPTRAVRRHTRRYIYSRSKGLKGFKGKGYKGRPNVSTFLAELGDDEVEYVFKGMRKGKGKGKAHRSTGKGKGRKSNPKGRDGQTLRCFRCGSEAHLSRECHLPRTDAHASRTQPQPPNTFYAYTPSSAVPDEGPLSGLIFMASPAEDGMPGATETDSSWSYPSQPSANVAPDPWATYLRQQGAFRNPACGSTPPSAEPRYAQQPFVHAAATSSADRPAGGPCEGVPYAFLGHDTRMTRMIVETPAPTLPAWVQLPEFGYVNSGTVHRTPEHTPLLATSVSSNLEGPMATLIDNFVNAGQAVTQRWLGEESASSTTPAAAVQSSLDAPHQPTFNVFSQAQQTMQVRRREARRRQRRIIQLPEAADTQQYEAVDDTCSYTGGALWLELEPDQDVPSAQVVRKRMPNGQLIPGERISISAYTSRSLDQADANLKQSMRPDAQCCRHCRRTTVDTRARLRGIQDICVYSGGAHDLAYWAVRRHYSSGEYLDLLAQAAALTGRIALAQHESGRYFACEQAREEPTADLQAQLPEGQGDLAAGEEDEAELPSSASHTSPDGVNLPDIDKELDLPQLSAAEKAAAAAADSREELFEALQTAWIGIHGPMECLVSDGESGLWKEEIAGRLKRQGVTLKPRAPQQHARFIERRGAVLRVTMHVMQEQLDREGLVYTFPSLLAEAIFAGNALTHVGGSTPYQAVYGRQPAMLPALDAPDHQDHESISAAGDRQRASIRHAALQAMIQATSLLARGAKHLSAVPAASPEYPRAFVVQALHTTDQDVTLADVCDEAAAVTHETLDGDMQPESDHERLSIHTPQGPLSAITEETVEEPEERPDAELSAFLASCPDCPEAVQDALTQIFQLSQSEQLEEAEALKQDHACYYNLDVANPATYGELENWDEVKPNEKYTSRCLTGGSIIYASYQIAGEASEVDALIKYLEQAQ</sequence>
<dbReference type="GO" id="GO:0008270">
    <property type="term" value="F:zinc ion binding"/>
    <property type="evidence" value="ECO:0007669"/>
    <property type="project" value="UniProtKB-KW"/>
</dbReference>
<feature type="region of interest" description="Disordered" evidence="2">
    <location>
        <begin position="223"/>
        <end position="252"/>
    </location>
</feature>
<feature type="compositionally biased region" description="Polar residues" evidence="2">
    <location>
        <begin position="564"/>
        <end position="573"/>
    </location>
</feature>
<feature type="region of interest" description="Disordered" evidence="2">
    <location>
        <begin position="1145"/>
        <end position="1169"/>
    </location>
</feature>
<dbReference type="OrthoDB" id="427406at2759"/>
<evidence type="ECO:0000259" key="3">
    <source>
        <dbReference type="PROSITE" id="PS50158"/>
    </source>
</evidence>
<feature type="region of interest" description="Disordered" evidence="2">
    <location>
        <begin position="666"/>
        <end position="695"/>
    </location>
</feature>
<feature type="compositionally biased region" description="Polar residues" evidence="2">
    <location>
        <begin position="232"/>
        <end position="248"/>
    </location>
</feature>
<keyword evidence="1" id="KW-0862">Zinc</keyword>
<dbReference type="InterPro" id="IPR036397">
    <property type="entry name" value="RNaseH_sf"/>
</dbReference>
<keyword evidence="5" id="KW-1185">Reference proteome</keyword>
<dbReference type="InterPro" id="IPR001878">
    <property type="entry name" value="Znf_CCHC"/>
</dbReference>
<reference evidence="4 5" key="1">
    <citation type="submission" date="2016-02" db="EMBL/GenBank/DDBJ databases">
        <title>Genome analysis of coral dinoflagellate symbionts highlights evolutionary adaptations to a symbiotic lifestyle.</title>
        <authorList>
            <person name="Aranda M."/>
            <person name="Li Y."/>
            <person name="Liew Y.J."/>
            <person name="Baumgarten S."/>
            <person name="Simakov O."/>
            <person name="Wilson M."/>
            <person name="Piel J."/>
            <person name="Ashoor H."/>
            <person name="Bougouffa S."/>
            <person name="Bajic V.B."/>
            <person name="Ryu T."/>
            <person name="Ravasi T."/>
            <person name="Bayer T."/>
            <person name="Micklem G."/>
            <person name="Kim H."/>
            <person name="Bhak J."/>
            <person name="Lajeunesse T.C."/>
            <person name="Voolstra C.R."/>
        </authorList>
    </citation>
    <scope>NUCLEOTIDE SEQUENCE [LARGE SCALE GENOMIC DNA]</scope>
    <source>
        <strain evidence="4 5">CCMP2467</strain>
    </source>
</reference>
<feature type="region of interest" description="Disordered" evidence="2">
    <location>
        <begin position="133"/>
        <end position="180"/>
    </location>
</feature>
<evidence type="ECO:0000256" key="2">
    <source>
        <dbReference type="SAM" id="MobiDB-lite"/>
    </source>
</evidence>
<keyword evidence="1" id="KW-0863">Zinc-finger</keyword>
<dbReference type="PROSITE" id="PS50158">
    <property type="entry name" value="ZF_CCHC"/>
    <property type="match status" value="1"/>
</dbReference>
<proteinExistence type="predicted"/>